<feature type="compositionally biased region" description="Acidic residues" evidence="8">
    <location>
        <begin position="73"/>
        <end position="85"/>
    </location>
</feature>
<dbReference type="SMART" id="SM00100">
    <property type="entry name" value="cNMP"/>
    <property type="match status" value="2"/>
</dbReference>
<keyword evidence="11" id="KW-1185">Reference proteome</keyword>
<evidence type="ECO:0000313" key="11">
    <source>
        <dbReference type="Proteomes" id="UP000187209"/>
    </source>
</evidence>
<dbReference type="GO" id="GO:0034236">
    <property type="term" value="F:protein kinase A catalytic subunit binding"/>
    <property type="evidence" value="ECO:0007669"/>
    <property type="project" value="TreeGrafter"/>
</dbReference>
<dbReference type="PROSITE" id="PS50042">
    <property type="entry name" value="CNMP_BINDING_3"/>
    <property type="match status" value="2"/>
</dbReference>
<evidence type="ECO:0000256" key="7">
    <source>
        <dbReference type="PIRSR" id="PIRSR000548-1"/>
    </source>
</evidence>
<dbReference type="PROSITE" id="PS00889">
    <property type="entry name" value="CNMP_BINDING_2"/>
    <property type="match status" value="2"/>
</dbReference>
<comment type="caution">
    <text evidence="10">The sequence shown here is derived from an EMBL/GenBank/DDBJ whole genome shotgun (WGS) entry which is preliminary data.</text>
</comment>
<dbReference type="GO" id="GO:0005829">
    <property type="term" value="C:cytosol"/>
    <property type="evidence" value="ECO:0007669"/>
    <property type="project" value="TreeGrafter"/>
</dbReference>
<dbReference type="GO" id="GO:0004862">
    <property type="term" value="F:cAMP-dependent protein kinase inhibitor activity"/>
    <property type="evidence" value="ECO:0007669"/>
    <property type="project" value="TreeGrafter"/>
</dbReference>
<dbReference type="InterPro" id="IPR018488">
    <property type="entry name" value="cNMP-bd_CS"/>
</dbReference>
<dbReference type="InterPro" id="IPR050503">
    <property type="entry name" value="cAMP-dep_PK_reg_su-like"/>
</dbReference>
<accession>A0A1R2BD11</accession>
<keyword evidence="2" id="KW-0597">Phosphoprotein</keyword>
<dbReference type="OrthoDB" id="417078at2759"/>
<evidence type="ECO:0000313" key="10">
    <source>
        <dbReference type="EMBL" id="OMJ74525.1"/>
    </source>
</evidence>
<dbReference type="FunFam" id="2.60.120.10:FF:000006">
    <property type="entry name" value="cAMP-dependent protein kinase type I-alpha regulatory subunit"/>
    <property type="match status" value="1"/>
</dbReference>
<keyword evidence="3 7" id="KW-0116">cAMP-binding</keyword>
<evidence type="ECO:0000256" key="1">
    <source>
        <dbReference type="ARBA" id="ARBA00005753"/>
    </source>
</evidence>
<evidence type="ECO:0000256" key="5">
    <source>
        <dbReference type="ARBA" id="ARBA00022741"/>
    </source>
</evidence>
<dbReference type="PRINTS" id="PR00103">
    <property type="entry name" value="CAMPKINASE"/>
</dbReference>
<organism evidence="10 11">
    <name type="scientific">Stentor coeruleus</name>
    <dbReference type="NCBI Taxonomy" id="5963"/>
    <lineage>
        <taxon>Eukaryota</taxon>
        <taxon>Sar</taxon>
        <taxon>Alveolata</taxon>
        <taxon>Ciliophora</taxon>
        <taxon>Postciliodesmatophora</taxon>
        <taxon>Heterotrichea</taxon>
        <taxon>Heterotrichida</taxon>
        <taxon>Stentoridae</taxon>
        <taxon>Stentor</taxon>
    </lineage>
</organism>
<dbReference type="InterPro" id="IPR000595">
    <property type="entry name" value="cNMP-bd_dom"/>
</dbReference>
<dbReference type="Proteomes" id="UP000187209">
    <property type="component" value="Unassembled WGS sequence"/>
</dbReference>
<reference evidence="10 11" key="1">
    <citation type="submission" date="2016-11" db="EMBL/GenBank/DDBJ databases">
        <title>The macronuclear genome of Stentor coeruleus: a giant cell with tiny introns.</title>
        <authorList>
            <person name="Slabodnick M."/>
            <person name="Ruby J.G."/>
            <person name="Reiff S.B."/>
            <person name="Swart E.C."/>
            <person name="Gosai S."/>
            <person name="Prabakaran S."/>
            <person name="Witkowska E."/>
            <person name="Larue G.E."/>
            <person name="Fisher S."/>
            <person name="Freeman R.M."/>
            <person name="Gunawardena J."/>
            <person name="Chu W."/>
            <person name="Stover N.A."/>
            <person name="Gregory B.D."/>
            <person name="Nowacki M."/>
            <person name="Derisi J."/>
            <person name="Roy S.W."/>
            <person name="Marshall W.F."/>
            <person name="Sood P."/>
        </authorList>
    </citation>
    <scope>NUCLEOTIDE SEQUENCE [LARGE SCALE GENOMIC DNA]</scope>
    <source>
        <strain evidence="10">WM001</strain>
    </source>
</reference>
<dbReference type="PIRSF" id="PIRSF000548">
    <property type="entry name" value="PK_regulatory"/>
    <property type="match status" value="1"/>
</dbReference>
<proteinExistence type="inferred from homology"/>
<dbReference type="Pfam" id="PF00027">
    <property type="entry name" value="cNMP_binding"/>
    <property type="match status" value="2"/>
</dbReference>
<sequence>MAKHQEYVKVKLQVLLNEFVTAALAKLPTDIYAFALSWLESRKKPELSAPEQEELKHLRFELEKLRQGKDDHEETEDISSASDSDEIIEDNQLKLPVKKFRTSVSAEAYGEWNKRSDFIPRQIPKSNEQRQRIIEVLNKCFMFSSLDNLEREVLILSFEERKFSSGDKIIRQGDDGNELFVVDSGELSCSKLFPHEKEERFLKKYFPGEAFGELALLYNVPRAASITATMDCVCWVLDRDCFNNVVKDAARKKREKYESFLASVQLLKEIDSYEKMQMADALQTINYVADEYVIREGEWGDVFYMVEEGEAIATKTMKPGLPATEVYQYGPGGYFGELALLKGAPRAANVIAKTALKCAMMDRRAFKRLLGPLEDILKRNATAYEGYNF</sequence>
<protein>
    <recommendedName>
        <fullName evidence="9">Cyclic nucleotide-binding domain-containing protein</fullName>
    </recommendedName>
</protein>
<keyword evidence="5 7" id="KW-0547">Nucleotide-binding</keyword>
<dbReference type="EMBL" id="MPUH01000745">
    <property type="protein sequence ID" value="OMJ74525.1"/>
    <property type="molecule type" value="Genomic_DNA"/>
</dbReference>
<evidence type="ECO:0000256" key="3">
    <source>
        <dbReference type="ARBA" id="ARBA00022566"/>
    </source>
</evidence>
<feature type="binding site" evidence="7">
    <location>
        <position position="222"/>
    </location>
    <ligand>
        <name>3',5'-cyclic AMP</name>
        <dbReference type="ChEBI" id="CHEBI:58165"/>
        <label>1</label>
    </ligand>
</feature>
<dbReference type="PROSITE" id="PS00888">
    <property type="entry name" value="CNMP_BINDING_1"/>
    <property type="match status" value="2"/>
</dbReference>
<gene>
    <name evidence="10" type="ORF">SteCoe_26527</name>
</gene>
<keyword evidence="6 7" id="KW-0114">cAMP</keyword>
<feature type="domain" description="Cyclic nucleotide-binding" evidence="9">
    <location>
        <begin position="142"/>
        <end position="263"/>
    </location>
</feature>
<feature type="binding site" evidence="7">
    <location>
        <position position="213"/>
    </location>
    <ligand>
        <name>3',5'-cyclic AMP</name>
        <dbReference type="ChEBI" id="CHEBI:58165"/>
        <label>1</label>
    </ligand>
</feature>
<keyword evidence="4" id="KW-0677">Repeat</keyword>
<dbReference type="GO" id="GO:0030552">
    <property type="term" value="F:cAMP binding"/>
    <property type="evidence" value="ECO:0007669"/>
    <property type="project" value="UniProtKB-KW"/>
</dbReference>
<evidence type="ECO:0000259" key="9">
    <source>
        <dbReference type="PROSITE" id="PS50042"/>
    </source>
</evidence>
<dbReference type="InterPro" id="IPR018490">
    <property type="entry name" value="cNMP-bd_dom_sf"/>
</dbReference>
<dbReference type="SUPFAM" id="SSF51206">
    <property type="entry name" value="cAMP-binding domain-like"/>
    <property type="match status" value="2"/>
</dbReference>
<dbReference type="Gene3D" id="2.60.120.10">
    <property type="entry name" value="Jelly Rolls"/>
    <property type="match status" value="2"/>
</dbReference>
<name>A0A1R2BD11_9CILI</name>
<feature type="binding site" evidence="7">
    <location>
        <position position="337"/>
    </location>
    <ligand>
        <name>3',5'-cyclic AMP</name>
        <dbReference type="ChEBI" id="CHEBI:58165"/>
        <label>2</label>
    </ligand>
</feature>
<dbReference type="CDD" id="cd00038">
    <property type="entry name" value="CAP_ED"/>
    <property type="match status" value="2"/>
</dbReference>
<evidence type="ECO:0000256" key="4">
    <source>
        <dbReference type="ARBA" id="ARBA00022737"/>
    </source>
</evidence>
<evidence type="ECO:0000256" key="8">
    <source>
        <dbReference type="SAM" id="MobiDB-lite"/>
    </source>
</evidence>
<feature type="binding site" evidence="7">
    <location>
        <position position="346"/>
    </location>
    <ligand>
        <name>3',5'-cyclic AMP</name>
        <dbReference type="ChEBI" id="CHEBI:58165"/>
        <label>2</label>
    </ligand>
</feature>
<dbReference type="GO" id="GO:0005952">
    <property type="term" value="C:cAMP-dependent protein kinase complex"/>
    <property type="evidence" value="ECO:0007669"/>
    <property type="project" value="InterPro"/>
</dbReference>
<dbReference type="PANTHER" id="PTHR11635:SF152">
    <property type="entry name" value="CAMP-DEPENDENT PROTEIN KINASE TYPE I REGULATORY SUBUNIT-RELATED"/>
    <property type="match status" value="1"/>
</dbReference>
<feature type="domain" description="Cyclic nucleotide-binding" evidence="9">
    <location>
        <begin position="266"/>
        <end position="387"/>
    </location>
</feature>
<dbReference type="InterPro" id="IPR014710">
    <property type="entry name" value="RmlC-like_jellyroll"/>
</dbReference>
<dbReference type="InterPro" id="IPR012198">
    <property type="entry name" value="cAMP_dep_PK_reg_su"/>
</dbReference>
<comment type="similarity">
    <text evidence="1">Belongs to the cAMP-dependent kinase regulatory chain family.</text>
</comment>
<evidence type="ECO:0000256" key="6">
    <source>
        <dbReference type="ARBA" id="ARBA00023149"/>
    </source>
</evidence>
<evidence type="ECO:0000256" key="2">
    <source>
        <dbReference type="ARBA" id="ARBA00022553"/>
    </source>
</evidence>
<dbReference type="PANTHER" id="PTHR11635">
    <property type="entry name" value="CAMP-DEPENDENT PROTEIN KINASE REGULATORY CHAIN"/>
    <property type="match status" value="1"/>
</dbReference>
<feature type="region of interest" description="Disordered" evidence="8">
    <location>
        <begin position="66"/>
        <end position="85"/>
    </location>
</feature>
<dbReference type="AlphaFoldDB" id="A0A1R2BD11"/>